<accession>A0A9P6G4U9</accession>
<dbReference type="EMBL" id="WJXW01000018">
    <property type="protein sequence ID" value="KAF9728733.1"/>
    <property type="molecule type" value="Genomic_DNA"/>
</dbReference>
<evidence type="ECO:0000313" key="3">
    <source>
        <dbReference type="Proteomes" id="UP000756921"/>
    </source>
</evidence>
<gene>
    <name evidence="2" type="ORF">PMIN01_13113</name>
</gene>
<proteinExistence type="predicted"/>
<evidence type="ECO:0000313" key="2">
    <source>
        <dbReference type="EMBL" id="KAF9728733.1"/>
    </source>
</evidence>
<comment type="caution">
    <text evidence="2">The sequence shown here is derived from an EMBL/GenBank/DDBJ whole genome shotgun (WGS) entry which is preliminary data.</text>
</comment>
<name>A0A9P6G4U9_9PLEO</name>
<sequence>MPTAPSDPETLLALEIAAHDRWNPVWQWLLVGLLFVCFIFNILRPLLFTGFRLQGRIPKSCFTWIVPREHRHEATGEKERRASEDGWVNIPEYALSHGVRESRSCAARRY</sequence>
<keyword evidence="3" id="KW-1185">Reference proteome</keyword>
<protein>
    <submittedName>
        <fullName evidence="2">Uncharacterized protein</fullName>
    </submittedName>
</protein>
<keyword evidence="1" id="KW-0472">Membrane</keyword>
<keyword evidence="1" id="KW-0812">Transmembrane</keyword>
<reference evidence="2" key="1">
    <citation type="journal article" date="2020" name="Mol. Plant Microbe Interact.">
        <title>Genome Sequence of the Biocontrol Agent Coniothyrium minitans strain Conio (IMI 134523).</title>
        <authorList>
            <person name="Patel D."/>
            <person name="Shittu T.A."/>
            <person name="Baroncelli R."/>
            <person name="Muthumeenakshi S."/>
            <person name="Osborne T.H."/>
            <person name="Janganan T.K."/>
            <person name="Sreenivasaprasad S."/>
        </authorList>
    </citation>
    <scope>NUCLEOTIDE SEQUENCE</scope>
    <source>
        <strain evidence="2">Conio</strain>
    </source>
</reference>
<dbReference type="AlphaFoldDB" id="A0A9P6G4U9"/>
<evidence type="ECO:0000256" key="1">
    <source>
        <dbReference type="SAM" id="Phobius"/>
    </source>
</evidence>
<feature type="transmembrane region" description="Helical" evidence="1">
    <location>
        <begin position="25"/>
        <end position="43"/>
    </location>
</feature>
<organism evidence="2 3">
    <name type="scientific">Paraphaeosphaeria minitans</name>
    <dbReference type="NCBI Taxonomy" id="565426"/>
    <lineage>
        <taxon>Eukaryota</taxon>
        <taxon>Fungi</taxon>
        <taxon>Dikarya</taxon>
        <taxon>Ascomycota</taxon>
        <taxon>Pezizomycotina</taxon>
        <taxon>Dothideomycetes</taxon>
        <taxon>Pleosporomycetidae</taxon>
        <taxon>Pleosporales</taxon>
        <taxon>Massarineae</taxon>
        <taxon>Didymosphaeriaceae</taxon>
        <taxon>Paraphaeosphaeria</taxon>
    </lineage>
</organism>
<dbReference type="Proteomes" id="UP000756921">
    <property type="component" value="Unassembled WGS sequence"/>
</dbReference>
<dbReference type="OrthoDB" id="10428633at2759"/>
<keyword evidence="1" id="KW-1133">Transmembrane helix</keyword>